<evidence type="ECO:0000313" key="8">
    <source>
        <dbReference type="Proteomes" id="UP000231602"/>
    </source>
</evidence>
<name>A0A2H0RC04_9BACT</name>
<accession>A0A2H0RC04</accession>
<sequence>MDKFKILYKKHSIIYSIILIIIALLIIYFAFIKKGPVTPNFAVAKYADIVQEVSATGNVKPAKSVGLTFPKSGRISQIYVSVGEKVYAGQTLSTLDSSEIKPQILQAQANLENQQIKLDELKKGTRPEQIAISESELSKAQQDLANYYNGAITVLNDAYAKADDGVRNQADTLFSNPNSDSPQLIISSNDSQAVIDATAQRTLTRDAMKKWFTDLQILKNSPSQSSIDQILINSKNNVAVVRNFLIRVSDVLNSPVGISSTSLATYKTSIATARAEVNLAASSIDSQQQLINSQKITVQKTENQLALQKAGSTPGEISSQEALVKQAQASLENLQAQYENTILRSPINGVITKIIPEVGEISSVVSPSISLNSDANFQIDANIPEVDITKIKLNNPTSITLDAYGNDVIFEAKVISIDPAETIVEGVPTYKTTFQFIKEEDKIKSGMTANITIKTAEKKHVLTIPQRTLQINDANKTVLTLNSDNKTTNEVEVKIGLRGSDGNIEILSGLKEGDRVIIPIL</sequence>
<keyword evidence="5" id="KW-0812">Transmembrane</keyword>
<evidence type="ECO:0000256" key="3">
    <source>
        <dbReference type="ARBA" id="ARBA00023054"/>
    </source>
</evidence>
<proteinExistence type="inferred from homology"/>
<dbReference type="AlphaFoldDB" id="A0A2H0RC04"/>
<dbReference type="Gene3D" id="1.10.287.470">
    <property type="entry name" value="Helix hairpin bin"/>
    <property type="match status" value="2"/>
</dbReference>
<feature type="coiled-coil region" evidence="4">
    <location>
        <begin position="284"/>
        <end position="344"/>
    </location>
</feature>
<dbReference type="PANTHER" id="PTHR32347">
    <property type="entry name" value="EFFLUX SYSTEM COMPONENT YKNX-RELATED"/>
    <property type="match status" value="1"/>
</dbReference>
<dbReference type="Pfam" id="PF25967">
    <property type="entry name" value="RND-MFP_C"/>
    <property type="match status" value="1"/>
</dbReference>
<feature type="domain" description="Multidrug resistance protein MdtA-like C-terminal permuted SH3" evidence="6">
    <location>
        <begin position="461"/>
        <end position="518"/>
    </location>
</feature>
<dbReference type="GO" id="GO:0030313">
    <property type="term" value="C:cell envelope"/>
    <property type="evidence" value="ECO:0007669"/>
    <property type="project" value="UniProtKB-SubCell"/>
</dbReference>
<dbReference type="Proteomes" id="UP000231602">
    <property type="component" value="Unassembled WGS sequence"/>
</dbReference>
<keyword evidence="5" id="KW-0472">Membrane</keyword>
<evidence type="ECO:0000256" key="2">
    <source>
        <dbReference type="ARBA" id="ARBA00009477"/>
    </source>
</evidence>
<keyword evidence="5" id="KW-1133">Transmembrane helix</keyword>
<organism evidence="7 8">
    <name type="scientific">Candidatus Wolfebacteria bacterium CG10_big_fil_rev_8_21_14_0_10_31_9</name>
    <dbReference type="NCBI Taxonomy" id="1975070"/>
    <lineage>
        <taxon>Bacteria</taxon>
        <taxon>Candidatus Wolfeibacteriota</taxon>
    </lineage>
</organism>
<dbReference type="GO" id="GO:0022857">
    <property type="term" value="F:transmembrane transporter activity"/>
    <property type="evidence" value="ECO:0007669"/>
    <property type="project" value="InterPro"/>
</dbReference>
<dbReference type="Gene3D" id="2.40.30.170">
    <property type="match status" value="1"/>
</dbReference>
<dbReference type="EMBL" id="PCXV01000029">
    <property type="protein sequence ID" value="PIR44071.1"/>
    <property type="molecule type" value="Genomic_DNA"/>
</dbReference>
<dbReference type="InterPro" id="IPR058627">
    <property type="entry name" value="MdtA-like_C"/>
</dbReference>
<feature type="transmembrane region" description="Helical" evidence="5">
    <location>
        <begin position="12"/>
        <end position="31"/>
    </location>
</feature>
<evidence type="ECO:0000256" key="5">
    <source>
        <dbReference type="SAM" id="Phobius"/>
    </source>
</evidence>
<evidence type="ECO:0000259" key="6">
    <source>
        <dbReference type="Pfam" id="PF25967"/>
    </source>
</evidence>
<dbReference type="Gene3D" id="2.40.50.100">
    <property type="match status" value="2"/>
</dbReference>
<comment type="subcellular location">
    <subcellularLocation>
        <location evidence="1">Cell envelope</location>
    </subcellularLocation>
</comment>
<dbReference type="NCBIfam" id="TIGR01730">
    <property type="entry name" value="RND_mfp"/>
    <property type="match status" value="1"/>
</dbReference>
<evidence type="ECO:0000313" key="7">
    <source>
        <dbReference type="EMBL" id="PIR44071.1"/>
    </source>
</evidence>
<dbReference type="InterPro" id="IPR050465">
    <property type="entry name" value="UPF0194_transport"/>
</dbReference>
<dbReference type="GO" id="GO:0016020">
    <property type="term" value="C:membrane"/>
    <property type="evidence" value="ECO:0007669"/>
    <property type="project" value="InterPro"/>
</dbReference>
<gene>
    <name evidence="7" type="ORF">COV23_01820</name>
</gene>
<evidence type="ECO:0000256" key="1">
    <source>
        <dbReference type="ARBA" id="ARBA00004196"/>
    </source>
</evidence>
<evidence type="ECO:0000256" key="4">
    <source>
        <dbReference type="SAM" id="Coils"/>
    </source>
</evidence>
<dbReference type="SUPFAM" id="SSF111369">
    <property type="entry name" value="HlyD-like secretion proteins"/>
    <property type="match status" value="2"/>
</dbReference>
<protein>
    <recommendedName>
        <fullName evidence="6">Multidrug resistance protein MdtA-like C-terminal permuted SH3 domain-containing protein</fullName>
    </recommendedName>
</protein>
<reference evidence="7 8" key="1">
    <citation type="submission" date="2017-09" db="EMBL/GenBank/DDBJ databases">
        <title>Depth-based differentiation of microbial function through sediment-hosted aquifers and enrichment of novel symbionts in the deep terrestrial subsurface.</title>
        <authorList>
            <person name="Probst A.J."/>
            <person name="Ladd B."/>
            <person name="Jarett J.K."/>
            <person name="Geller-Mcgrath D.E."/>
            <person name="Sieber C.M."/>
            <person name="Emerson J.B."/>
            <person name="Anantharaman K."/>
            <person name="Thomas B.C."/>
            <person name="Malmstrom R."/>
            <person name="Stieglmeier M."/>
            <person name="Klingl A."/>
            <person name="Woyke T."/>
            <person name="Ryan C.M."/>
            <person name="Banfield J.F."/>
        </authorList>
    </citation>
    <scope>NUCLEOTIDE SEQUENCE [LARGE SCALE GENOMIC DNA]</scope>
    <source>
        <strain evidence="7">CG10_big_fil_rev_8_21_14_0_10_31_9</strain>
    </source>
</reference>
<comment type="similarity">
    <text evidence="2">Belongs to the membrane fusion protein (MFP) (TC 8.A.1) family.</text>
</comment>
<dbReference type="Gene3D" id="2.40.420.20">
    <property type="match status" value="1"/>
</dbReference>
<dbReference type="InterPro" id="IPR006143">
    <property type="entry name" value="RND_pump_MFP"/>
</dbReference>
<dbReference type="PRINTS" id="PR01490">
    <property type="entry name" value="RTXTOXIND"/>
</dbReference>
<keyword evidence="3 4" id="KW-0175">Coiled coil</keyword>
<comment type="caution">
    <text evidence="7">The sequence shown here is derived from an EMBL/GenBank/DDBJ whole genome shotgun (WGS) entry which is preliminary data.</text>
</comment>